<keyword evidence="5 16" id="KW-0732">Signal</keyword>
<dbReference type="InterPro" id="IPR028994">
    <property type="entry name" value="Integrin_alpha_N"/>
</dbReference>
<feature type="signal peptide" evidence="16">
    <location>
        <begin position="1"/>
        <end position="21"/>
    </location>
</feature>
<dbReference type="PANTHER" id="PTHR23220:SF84">
    <property type="entry name" value="INTEGRIN ALPHA-L"/>
    <property type="match status" value="1"/>
</dbReference>
<dbReference type="InterPro" id="IPR002035">
    <property type="entry name" value="VWF_A"/>
</dbReference>
<evidence type="ECO:0000256" key="15">
    <source>
        <dbReference type="PROSITE-ProRule" id="PRU00803"/>
    </source>
</evidence>
<evidence type="ECO:0000256" key="14">
    <source>
        <dbReference type="ARBA" id="ARBA00023180"/>
    </source>
</evidence>
<keyword evidence="7" id="KW-0106">Calcium</keyword>
<evidence type="ECO:0000259" key="18">
    <source>
        <dbReference type="PROSITE" id="PS50234"/>
    </source>
</evidence>
<dbReference type="Pfam" id="PF01839">
    <property type="entry name" value="FG-GAP"/>
    <property type="match status" value="1"/>
</dbReference>
<evidence type="ECO:0000256" key="10">
    <source>
        <dbReference type="ARBA" id="ARBA00023037"/>
    </source>
</evidence>
<dbReference type="Gene3D" id="3.40.50.410">
    <property type="entry name" value="von Willebrand factor, type A domain"/>
    <property type="match status" value="1"/>
</dbReference>
<dbReference type="PROSITE" id="PS51470">
    <property type="entry name" value="FG_GAP"/>
    <property type="match status" value="3"/>
</dbReference>
<dbReference type="GO" id="GO:0007229">
    <property type="term" value="P:integrin-mediated signaling pathway"/>
    <property type="evidence" value="ECO:0007669"/>
    <property type="project" value="UniProtKB-KW"/>
</dbReference>
<dbReference type="InterPro" id="IPR013517">
    <property type="entry name" value="FG-GAP"/>
</dbReference>
<dbReference type="InterPro" id="IPR000413">
    <property type="entry name" value="Integrin_alpha"/>
</dbReference>
<keyword evidence="9 16" id="KW-1133">Transmembrane helix</keyword>
<sequence>MAGPSLVLLGIALAGLSVASAFNLDPTPVLLLPPNVSGSFGHQVLQLNGSRILVGAPSPPSEAAGCLYECRVDEGECRELPLAGNGSVAHMGMALARTSTGAIACGPGLSRTCDRNVYVSGLCYELGPRLSPPRARAPGYQGCLLGAVDLAFLFDGSNSMTPAQFDAIRDFMVDVMEKLRNSSIHFAAVQFSDRTRTEFTLRDYAARPEPRELLRHVRQLRSLTDTFSAIAYVAENIFTPESGSRPGAKRVMIIITDGDATDTGDVSAAEKSGILRYIIGVGNNFNSPDTSLYLSQFASQPSSEFVKVLDSFEKLKGLFSELQAKIYDIEDTSSHNRFHLELSSSGFSVAVAQGRVVTGAVGADNWAGGLLELGGDDGSGGGDVFVPNPALADGVTGSYLGYAVAALARPGLSLLAAGAPRHGHVGRVLLFEAPGWRLRQQLPGQQLGSYFGASLCALDLEGDGAADLLLVGAQLHFDGRRGGRVHLFRWRREALAEAGELLGAPGHPLGRFGAALAALGDLDGDGWAEAAVGAPLEDAEAGAVYVYRGRPGGLEPRYSQRLSGARMGPGLQHLGQALDGGLDATGDDLGDVAVGARGAVVLLRSRPVLWVTPQVTFAPERLPAEPWGCDDPAQDANATEAEGAASGPGRPGVQLQLCFGARLAPAPRAPPSGAAVAFALRLDANRAQSRGLFAGGRRLLRGRLRLEPRPGAPPACLRQRLLLQPCLEDTVTPLRVAVTFELEPEPDGPVLPPEGGSAWSEVPFAPTCGATNSCRCDLALRPLPPAAPELLLAPGTELGLRLALRNGAQAARRPALRLPLPPGLALRRPRLLQGSSATAISCRELEETGTEPRTLWCNVSHPVLHAGREIHIELLFDVLQNSSWDEVLQLTATASSDNEPDSSLADNAASWRVPVRYPADVVATWQDDSTLYLNFSSRRPENKSLLHHYQLEQLAPGPPGTPRPAVTAFVLVPRELPAGLAWARLHVTAEPGATCHLDSGDADDTMAAWLKEACATPQVTTYRCHLGPLVTAAAVRVTGVVQPPPHIEASARPRLCSGLHFTIDTRRFASRGAAAFTRAQVATEVELLRHFDPRWVYVGSGLGGLGLLLLIVFGLAKCGFFKRDYRERLDQDAAGAGTGDDGDDDNGDDDNGDDGDTGGDDGDTGEAPAGDTDGDLGRGGQEPLQGGEGAP</sequence>
<evidence type="ECO:0000256" key="6">
    <source>
        <dbReference type="ARBA" id="ARBA00022737"/>
    </source>
</evidence>
<evidence type="ECO:0000256" key="2">
    <source>
        <dbReference type="ARBA" id="ARBA00008054"/>
    </source>
</evidence>
<evidence type="ECO:0000256" key="1">
    <source>
        <dbReference type="ARBA" id="ARBA00004479"/>
    </source>
</evidence>
<dbReference type="Pfam" id="PF20805">
    <property type="entry name" value="Integrin_A_Ig_2"/>
    <property type="match status" value="1"/>
</dbReference>
<dbReference type="InterPro" id="IPR013519">
    <property type="entry name" value="Int_alpha_beta-p"/>
</dbReference>
<name>A0ABM4G6N6_9AVES</name>
<dbReference type="Gene3D" id="2.60.40.1530">
    <property type="entry name" value="ntegrin, alpha v. Chain A, domain 4"/>
    <property type="match status" value="1"/>
</dbReference>
<evidence type="ECO:0000256" key="13">
    <source>
        <dbReference type="ARBA" id="ARBA00023170"/>
    </source>
</evidence>
<dbReference type="GeneID" id="136995478"/>
<keyword evidence="12" id="KW-1015">Disulfide bond</keyword>
<keyword evidence="6" id="KW-0677">Repeat</keyword>
<dbReference type="SUPFAM" id="SSF53300">
    <property type="entry name" value="vWA-like"/>
    <property type="match status" value="1"/>
</dbReference>
<evidence type="ECO:0000256" key="9">
    <source>
        <dbReference type="ARBA" id="ARBA00022989"/>
    </source>
</evidence>
<dbReference type="SMART" id="SM00327">
    <property type="entry name" value="VWA"/>
    <property type="match status" value="1"/>
</dbReference>
<keyword evidence="4" id="KW-0479">Metal-binding</keyword>
<feature type="transmembrane region" description="Helical" evidence="16">
    <location>
        <begin position="1095"/>
        <end position="1116"/>
    </location>
</feature>
<evidence type="ECO:0000256" key="16">
    <source>
        <dbReference type="RuleBase" id="RU003762"/>
    </source>
</evidence>
<dbReference type="SUPFAM" id="SSF69318">
    <property type="entry name" value="Integrin alpha N-terminal domain"/>
    <property type="match status" value="1"/>
</dbReference>
<keyword evidence="10 16" id="KW-0401">Integrin</keyword>
<organism evidence="19 20">
    <name type="scientific">Apteryx mantelli</name>
    <name type="common">North Island brown kiwi</name>
    <dbReference type="NCBI Taxonomy" id="2696672"/>
    <lineage>
        <taxon>Eukaryota</taxon>
        <taxon>Metazoa</taxon>
        <taxon>Chordata</taxon>
        <taxon>Craniata</taxon>
        <taxon>Vertebrata</taxon>
        <taxon>Euteleostomi</taxon>
        <taxon>Archelosauria</taxon>
        <taxon>Archosauria</taxon>
        <taxon>Dinosauria</taxon>
        <taxon>Saurischia</taxon>
        <taxon>Theropoda</taxon>
        <taxon>Coelurosauria</taxon>
        <taxon>Aves</taxon>
        <taxon>Palaeognathae</taxon>
        <taxon>Apterygiformes</taxon>
        <taxon>Apterygidae</taxon>
        <taxon>Apteryx</taxon>
    </lineage>
</organism>
<evidence type="ECO:0000313" key="19">
    <source>
        <dbReference type="Proteomes" id="UP001652627"/>
    </source>
</evidence>
<dbReference type="SUPFAM" id="SSF69179">
    <property type="entry name" value="Integrin domains"/>
    <property type="match status" value="2"/>
</dbReference>
<feature type="repeat" description="FG-GAP" evidence="15">
    <location>
        <begin position="498"/>
        <end position="556"/>
    </location>
</feature>
<proteinExistence type="inferred from homology"/>
<dbReference type="SMART" id="SM00191">
    <property type="entry name" value="Int_alpha"/>
    <property type="match status" value="4"/>
</dbReference>
<dbReference type="Gene3D" id="1.20.5.930">
    <property type="entry name" value="Bicelle-embedded integrin alpha(iib) transmembrane segment"/>
    <property type="match status" value="1"/>
</dbReference>
<feature type="chain" id="PRO_5044996571" evidence="16">
    <location>
        <begin position="22"/>
        <end position="1191"/>
    </location>
</feature>
<dbReference type="InterPro" id="IPR048285">
    <property type="entry name" value="Integrin_alpha_Ig-like_2"/>
</dbReference>
<reference evidence="20" key="1">
    <citation type="submission" date="2025-08" db="UniProtKB">
        <authorList>
            <consortium name="RefSeq"/>
        </authorList>
    </citation>
    <scope>IDENTIFICATION</scope>
    <source>
        <tissue evidence="20">Blood</tissue>
    </source>
</reference>
<dbReference type="Gene3D" id="2.60.40.1510">
    <property type="entry name" value="ntegrin, alpha v. Chain A, domain 3"/>
    <property type="match status" value="1"/>
</dbReference>
<keyword evidence="8 16" id="KW-0130">Cell adhesion</keyword>
<keyword evidence="11 16" id="KW-0472">Membrane</keyword>
<evidence type="ECO:0000256" key="12">
    <source>
        <dbReference type="ARBA" id="ARBA00023157"/>
    </source>
</evidence>
<evidence type="ECO:0000256" key="8">
    <source>
        <dbReference type="ARBA" id="ARBA00022889"/>
    </source>
</evidence>
<evidence type="ECO:0000256" key="4">
    <source>
        <dbReference type="ARBA" id="ARBA00022723"/>
    </source>
</evidence>
<dbReference type="Gene3D" id="2.60.40.1460">
    <property type="entry name" value="Integrin domains. Chain A, domain 2"/>
    <property type="match status" value="1"/>
</dbReference>
<accession>A0ABM4G6N6</accession>
<dbReference type="RefSeq" id="XP_067172869.1">
    <property type="nucleotide sequence ID" value="XM_067316768.1"/>
</dbReference>
<feature type="region of interest" description="Disordered" evidence="17">
    <location>
        <begin position="622"/>
        <end position="649"/>
    </location>
</feature>
<feature type="repeat" description="FG-GAP" evidence="15">
    <location>
        <begin position="560"/>
        <end position="620"/>
    </location>
</feature>
<dbReference type="Gene3D" id="2.130.10.130">
    <property type="entry name" value="Integrin alpha, N-terminal"/>
    <property type="match status" value="2"/>
</dbReference>
<feature type="domain" description="VWFA" evidence="18">
    <location>
        <begin position="149"/>
        <end position="322"/>
    </location>
</feature>
<evidence type="ECO:0000256" key="11">
    <source>
        <dbReference type="ARBA" id="ARBA00023136"/>
    </source>
</evidence>
<feature type="region of interest" description="Disordered" evidence="17">
    <location>
        <begin position="1132"/>
        <end position="1191"/>
    </location>
</feature>
<keyword evidence="14" id="KW-0325">Glycoprotein</keyword>
<evidence type="ECO:0000256" key="5">
    <source>
        <dbReference type="ARBA" id="ARBA00022729"/>
    </source>
</evidence>
<keyword evidence="13 16" id="KW-0675">Receptor</keyword>
<dbReference type="Pfam" id="PF00092">
    <property type="entry name" value="VWA"/>
    <property type="match status" value="1"/>
</dbReference>
<keyword evidence="3 16" id="KW-0812">Transmembrane</keyword>
<evidence type="ECO:0000256" key="7">
    <source>
        <dbReference type="ARBA" id="ARBA00022837"/>
    </source>
</evidence>
<dbReference type="Proteomes" id="UP001652627">
    <property type="component" value="Chromosome 38"/>
</dbReference>
<evidence type="ECO:0000256" key="17">
    <source>
        <dbReference type="SAM" id="MobiDB-lite"/>
    </source>
</evidence>
<evidence type="ECO:0000313" key="20">
    <source>
        <dbReference type="RefSeq" id="XP_067172869.1"/>
    </source>
</evidence>
<dbReference type="InterPro" id="IPR036465">
    <property type="entry name" value="vWFA_dom_sf"/>
</dbReference>
<feature type="compositionally biased region" description="Acidic residues" evidence="17">
    <location>
        <begin position="1140"/>
        <end position="1164"/>
    </location>
</feature>
<comment type="subcellular location">
    <subcellularLocation>
        <location evidence="1 16">Membrane</location>
        <topology evidence="1 16">Single-pass type I membrane protein</topology>
    </subcellularLocation>
</comment>
<gene>
    <name evidence="20" type="primary">ITGAL</name>
</gene>
<dbReference type="PANTHER" id="PTHR23220">
    <property type="entry name" value="INTEGRIN ALPHA"/>
    <property type="match status" value="1"/>
</dbReference>
<evidence type="ECO:0000256" key="3">
    <source>
        <dbReference type="ARBA" id="ARBA00022692"/>
    </source>
</evidence>
<protein>
    <submittedName>
        <fullName evidence="20">Integrin alpha-L</fullName>
    </submittedName>
</protein>
<keyword evidence="19" id="KW-1185">Reference proteome</keyword>
<feature type="repeat" description="FG-GAP" evidence="15">
    <location>
        <begin position="437"/>
        <end position="497"/>
    </location>
</feature>
<dbReference type="PROSITE" id="PS50234">
    <property type="entry name" value="VWFA"/>
    <property type="match status" value="1"/>
</dbReference>
<dbReference type="PRINTS" id="PR00453">
    <property type="entry name" value="VWFADOMAIN"/>
</dbReference>
<dbReference type="InterPro" id="IPR032695">
    <property type="entry name" value="Integrin_dom_sf"/>
</dbReference>
<comment type="similarity">
    <text evidence="2 16">Belongs to the integrin alpha chain family.</text>
</comment>
<dbReference type="PRINTS" id="PR01185">
    <property type="entry name" value="INTEGRINA"/>
</dbReference>